<evidence type="ECO:0000256" key="2">
    <source>
        <dbReference type="SAM" id="SignalP"/>
    </source>
</evidence>
<evidence type="ECO:0000313" key="3">
    <source>
        <dbReference type="EMBL" id="KKT63793.1"/>
    </source>
</evidence>
<feature type="chain" id="PRO_5002537897" evidence="2">
    <location>
        <begin position="22"/>
        <end position="116"/>
    </location>
</feature>
<reference evidence="3 4" key="1">
    <citation type="journal article" date="2015" name="Nature">
        <title>rRNA introns, odd ribosomes, and small enigmatic genomes across a large radiation of phyla.</title>
        <authorList>
            <person name="Brown C.T."/>
            <person name="Hug L.A."/>
            <person name="Thomas B.C."/>
            <person name="Sharon I."/>
            <person name="Castelle C.J."/>
            <person name="Singh A."/>
            <person name="Wilkins M.J."/>
            <person name="Williams K.H."/>
            <person name="Banfield J.F."/>
        </authorList>
    </citation>
    <scope>NUCLEOTIDE SEQUENCE [LARGE SCALE GENOMIC DNA]</scope>
</reference>
<feature type="transmembrane region" description="Helical" evidence="1">
    <location>
        <begin position="37"/>
        <end position="58"/>
    </location>
</feature>
<dbReference type="InterPro" id="IPR043993">
    <property type="entry name" value="T4SS_pilin"/>
</dbReference>
<comment type="caution">
    <text evidence="3">The sequence shown here is derived from an EMBL/GenBank/DDBJ whole genome shotgun (WGS) entry which is preliminary data.</text>
</comment>
<sequence>MKTLAKISLSTALLAPLFAYAADVTSILQQTEIILNRVIPILMIIATIVFLWGVIRYITASGDEEKLTEGRRFIVFGLIGLFVMVAIWGVVRALVSQFGVGGGIIPPGPGDVRPSP</sequence>
<keyword evidence="1" id="KW-1133">Transmembrane helix</keyword>
<protein>
    <submittedName>
        <fullName evidence="3">Uncharacterized protein</fullName>
    </submittedName>
</protein>
<accession>A0A0G1IXS1</accession>
<keyword evidence="2" id="KW-0732">Signal</keyword>
<evidence type="ECO:0000313" key="4">
    <source>
        <dbReference type="Proteomes" id="UP000033945"/>
    </source>
</evidence>
<dbReference type="EMBL" id="LCIT01000001">
    <property type="protein sequence ID" value="KKT63793.1"/>
    <property type="molecule type" value="Genomic_DNA"/>
</dbReference>
<evidence type="ECO:0000256" key="1">
    <source>
        <dbReference type="SAM" id="Phobius"/>
    </source>
</evidence>
<name>A0A0G1IXS1_9BACT</name>
<keyword evidence="1" id="KW-0812">Transmembrane</keyword>
<dbReference type="AlphaFoldDB" id="A0A0G1IXS1"/>
<dbReference type="Proteomes" id="UP000033945">
    <property type="component" value="Unassembled WGS sequence"/>
</dbReference>
<gene>
    <name evidence="3" type="ORF">UW55_C0001G0086</name>
</gene>
<dbReference type="Pfam" id="PF18895">
    <property type="entry name" value="T4SS_pilin"/>
    <property type="match status" value="1"/>
</dbReference>
<keyword evidence="1" id="KW-0472">Membrane</keyword>
<feature type="transmembrane region" description="Helical" evidence="1">
    <location>
        <begin position="70"/>
        <end position="91"/>
    </location>
</feature>
<feature type="signal peptide" evidence="2">
    <location>
        <begin position="1"/>
        <end position="21"/>
    </location>
</feature>
<organism evidence="3 4">
    <name type="scientific">Candidatus Giovannonibacteria bacterium GW2011_GWA2_44_26</name>
    <dbReference type="NCBI Taxonomy" id="1618648"/>
    <lineage>
        <taxon>Bacteria</taxon>
        <taxon>Candidatus Giovannoniibacteriota</taxon>
    </lineage>
</organism>
<proteinExistence type="predicted"/>